<dbReference type="InterPro" id="IPR013216">
    <property type="entry name" value="Methyltransf_11"/>
</dbReference>
<feature type="domain" description="Methyltransferase type 11" evidence="1">
    <location>
        <begin position="38"/>
        <end position="135"/>
    </location>
</feature>
<dbReference type="CDD" id="cd02440">
    <property type="entry name" value="AdoMet_MTases"/>
    <property type="match status" value="1"/>
</dbReference>
<gene>
    <name evidence="2" type="ORF">PZN02_002910</name>
</gene>
<sequence length="265" mass="29069">MAGPEMRYNSAIVDFQRKRGGDSIAFFVPFLTRDMDLLDIGCGPGAITAGFANVVRTVTGLDLEPKAIAAAKRMIATAGHANLSFLEGDMTALPFEDGRFDAVFFHAVLYHLDGPKLERTLAEASRVLKPGGLLATRDADVGGNVIYPETSGIQLSLDLWQRWYEHSSADAVYFGRRQGAVLRSHGFEPIWSGASYVNHSADALTRQETVHDAKRSLEGLCEGLVQRGLADRQEIETAVTAWEMWGSDPDAVYLRCRCECIARKS</sequence>
<dbReference type="GO" id="GO:0008168">
    <property type="term" value="F:methyltransferase activity"/>
    <property type="evidence" value="ECO:0007669"/>
    <property type="project" value="UniProtKB-KW"/>
</dbReference>
<evidence type="ECO:0000313" key="2">
    <source>
        <dbReference type="EMBL" id="WEX86609.1"/>
    </source>
</evidence>
<dbReference type="SUPFAM" id="SSF53335">
    <property type="entry name" value="S-adenosyl-L-methionine-dependent methyltransferases"/>
    <property type="match status" value="1"/>
</dbReference>
<dbReference type="InterPro" id="IPR029063">
    <property type="entry name" value="SAM-dependent_MTases_sf"/>
</dbReference>
<evidence type="ECO:0000313" key="3">
    <source>
        <dbReference type="Proteomes" id="UP001229355"/>
    </source>
</evidence>
<keyword evidence="2" id="KW-0808">Transferase</keyword>
<dbReference type="InterPro" id="IPR050508">
    <property type="entry name" value="Methyltransf_Superfamily"/>
</dbReference>
<dbReference type="Gene3D" id="3.40.50.150">
    <property type="entry name" value="Vaccinia Virus protein VP39"/>
    <property type="match status" value="1"/>
</dbReference>
<name>A0ABY8D6V7_9HYPH</name>
<dbReference type="GO" id="GO:0032259">
    <property type="term" value="P:methylation"/>
    <property type="evidence" value="ECO:0007669"/>
    <property type="project" value="UniProtKB-KW"/>
</dbReference>
<accession>A0ABY8D6V7</accession>
<dbReference type="EMBL" id="CP120373">
    <property type="protein sequence ID" value="WEX86609.1"/>
    <property type="molecule type" value="Genomic_DNA"/>
</dbReference>
<dbReference type="Pfam" id="PF08241">
    <property type="entry name" value="Methyltransf_11"/>
    <property type="match status" value="1"/>
</dbReference>
<proteinExistence type="predicted"/>
<organism evidence="2 3">
    <name type="scientific">Sinorhizobium garamanticum</name>
    <dbReference type="NCBI Taxonomy" id="680247"/>
    <lineage>
        <taxon>Bacteria</taxon>
        <taxon>Pseudomonadati</taxon>
        <taxon>Pseudomonadota</taxon>
        <taxon>Alphaproteobacteria</taxon>
        <taxon>Hyphomicrobiales</taxon>
        <taxon>Rhizobiaceae</taxon>
        <taxon>Sinorhizobium/Ensifer group</taxon>
        <taxon>Sinorhizobium</taxon>
    </lineage>
</organism>
<dbReference type="RefSeq" id="WP_280658676.1">
    <property type="nucleotide sequence ID" value="NZ_CP120373.1"/>
</dbReference>
<evidence type="ECO:0000259" key="1">
    <source>
        <dbReference type="Pfam" id="PF08241"/>
    </source>
</evidence>
<keyword evidence="3" id="KW-1185">Reference proteome</keyword>
<dbReference type="PANTHER" id="PTHR42912">
    <property type="entry name" value="METHYLTRANSFERASE"/>
    <property type="match status" value="1"/>
</dbReference>
<keyword evidence="2" id="KW-0489">Methyltransferase</keyword>
<reference evidence="2 3" key="1">
    <citation type="submission" date="2023-03" db="EMBL/GenBank/DDBJ databases">
        <authorList>
            <person name="Kaur S."/>
            <person name="Espinosa-Saiz D."/>
            <person name="Velazquez E."/>
            <person name="Menendez E."/>
            <person name="diCenzo G.C."/>
        </authorList>
    </citation>
    <scope>NUCLEOTIDE SEQUENCE [LARGE SCALE GENOMIC DNA]</scope>
    <source>
        <strain evidence="2 3">LMG 24692</strain>
    </source>
</reference>
<dbReference type="Proteomes" id="UP001229355">
    <property type="component" value="Chromosome 1"/>
</dbReference>
<protein>
    <submittedName>
        <fullName evidence="2">Class I SAM-dependent methyltransferase</fullName>
    </submittedName>
</protein>